<evidence type="ECO:0000313" key="12">
    <source>
        <dbReference type="EMBL" id="GMM34266.1"/>
    </source>
</evidence>
<dbReference type="PANTHER" id="PTHR11139">
    <property type="entry name" value="ATAXIA TELANGIECTASIA MUTATED ATM -RELATED"/>
    <property type="match status" value="1"/>
</dbReference>
<dbReference type="GO" id="GO:0006281">
    <property type="term" value="P:DNA repair"/>
    <property type="evidence" value="ECO:0007669"/>
    <property type="project" value="TreeGrafter"/>
</dbReference>
<dbReference type="GO" id="GO:0005694">
    <property type="term" value="C:chromosome"/>
    <property type="evidence" value="ECO:0007669"/>
    <property type="project" value="TreeGrafter"/>
</dbReference>
<comment type="caution">
    <text evidence="12">The sequence shown here is derived from an EMBL/GenBank/DDBJ whole genome shotgun (WGS) entry which is preliminary data.</text>
</comment>
<accession>A0AAV5QHV2</accession>
<evidence type="ECO:0000256" key="7">
    <source>
        <dbReference type="ARBA" id="ARBA00047899"/>
    </source>
</evidence>
<dbReference type="PROSITE" id="PS50290">
    <property type="entry name" value="PI3_4_KINASE_3"/>
    <property type="match status" value="1"/>
</dbReference>
<dbReference type="Pfam" id="PF23593">
    <property type="entry name" value="HEAT_ATR"/>
    <property type="match status" value="1"/>
</dbReference>
<dbReference type="Gene3D" id="1.25.40.10">
    <property type="entry name" value="Tetratricopeptide repeat domain"/>
    <property type="match status" value="1"/>
</dbReference>
<dbReference type="Pfam" id="PF25385">
    <property type="entry name" value="HEAT_MEC1_N"/>
    <property type="match status" value="1"/>
</dbReference>
<dbReference type="InterPro" id="IPR036940">
    <property type="entry name" value="PI3/4_kinase_cat_sf"/>
</dbReference>
<organism evidence="12 13">
    <name type="scientific">Saccharomycopsis crataegensis</name>
    <dbReference type="NCBI Taxonomy" id="43959"/>
    <lineage>
        <taxon>Eukaryota</taxon>
        <taxon>Fungi</taxon>
        <taxon>Dikarya</taxon>
        <taxon>Ascomycota</taxon>
        <taxon>Saccharomycotina</taxon>
        <taxon>Saccharomycetes</taxon>
        <taxon>Saccharomycopsidaceae</taxon>
        <taxon>Saccharomycopsis</taxon>
    </lineage>
</organism>
<dbReference type="GO" id="GO:0000077">
    <property type="term" value="P:DNA damage checkpoint signaling"/>
    <property type="evidence" value="ECO:0007669"/>
    <property type="project" value="TreeGrafter"/>
</dbReference>
<keyword evidence="5 12" id="KW-0418">Kinase</keyword>
<dbReference type="InterPro" id="IPR011990">
    <property type="entry name" value="TPR-like_helical_dom_sf"/>
</dbReference>
<dbReference type="Proteomes" id="UP001360560">
    <property type="component" value="Unassembled WGS sequence"/>
</dbReference>
<sequence>MATSKLKDHTKLIDKLTTSILSDPNFLDQNLKNNISIIDVLIQSGLAIQLSQLNLKVTKLFITPFLSNANIIEPILFNYVRALSVVCFNAPGILIQNVDRSDNKHAQTVKTPYFKALLTNLVRFYRFNNKELNDSITELIISIITLVSTRLKSFKARKILGDFLVSSLVSYYLNRSFTNNSRDSSISDLLTSIHCFCVLNKWSVQKSLIFSGSMESKLSTFSRKIWFLLNDISAGAEIQKVLDQYKIMFLNSCFNSCTISGEFQESLKAIVCLEFANEVLQNLSRSQNMSIAIQESLAVNLLELYLKCLKEDLHKFFFANLHLHELSLIKSQPVSISDSLVKVIYLMICNPAEKPNTNLKSSLESEFQSVSGSFPENQYLHSLMSEVVSIHENTISKQKIQDILDLVNVSESHRISICDYDSSDCLTEWVDNLARLLEEDSNRIFKSQLTTLKLIHSVGNFCCLYTKHYDFSDNRCEICEELSDMNLIFKKRRNLADFPVISKLVGIILKYFVINESIVSKDVLTINLLISLRKIFIKFSLPDIDSIDQPLFKFVCNCMYSKNRHIRIFAGKIFPLYSGSDDFLEDNWKYIFEFLDKKMVIDSTSYLAESTILAWGELAVVTEGEYLNVLLSKLFKFLSSTNSFYSCAAYTTLINVANLKNKTCWQLVHPFLPNLSVMLVQQIVEKTIFGSIIPDFLGVSSNDILFRTIKYTVPYLLTHYSKDIIKEIAKVADMEKYKLVELQLSRILAVMLTSAEYLNIDDNDNSFSINQNKIMDILSIVDPYFRHKKLSDLISPMNDIWEICQMYSTNGNHSINDSNYQLLKNAIIFIIKLENSSRYPSSDESSKFFVGNKYNLSQPNSPEDEKILQDCFKSTLLGIIRELSDVLKNTKGRTPYLEKVKSLSAIEFLVQVAGLEIVTALPQICISLQKAIADPLLELNSLRCWKMLILNLKDIHLITCFDLVVAIILQRWKYFSTYSKKVAKDILVELFNKEDLIREKYFNYYFTLSFNYGLVDVYYKASKVLKSKKSSYSDDNGSMVLNLLYDISRRCDNDNKYVVQQALVDLKNFLSQYKLEFHAVFVSKKKFIEHISNLTDILLNNCSKFKYQRDSNVEESFNIPKECASCLGIIGCLDPDVFEHTVLGREVCMFSNERELLQFIPRLLNILVKAFWASEEPTFQTMLAYGLQEFLKIIDVGDLSSVPVFNDLTISTLTPLAFSKYELGSSRSEKLKKYPLFKLEKSHVDWVKDFTLDLIERSRLSCENDDGKKVNEIKFYSIYSTVIKNQDLSISLIILPYVVLNMIVKDYKDAREIILNEFLMILNTDCDVDTYSLEVSKNIRLLYQTVFRIVDYLNEWLFDRRQRQSGSRKSKRTIIFGCTNEEGIRIVESFLTQIPDMLVAKRSSQCASYERAILYLEKSYRHIKSDPQNKNKNNEKDSIISKLQEMYEKVDDYDTLTGSLKSFSTANIESAVSQLQYEDNWKSILNVFDVMSDADSNYNDELNVKFLQYLNKKELHTEALSRVKKFDDIFSIDNNLTLQNVPAELMESALSASTMVCDTDNLKKWISIAGISPRINDSDFSITLLISKALYSLRGMNNASFTHIVDKCHSTIASLLSLSTTSSLTRNKQLLDKLHILEDMKELVSSKDERGYTTSNAVFKSRVANAGSDFESSWLILTMRKNSEQLFDNSSIPEVLKTKNISDIWLQRSKLELEHNRLDLASRSATQSYMLSKNSEAEFQYAEILWSQGDFSKALKLAQSLKDKEGFSVHQKAKIQLKYAYWLESSNNALGSEIVEEFRRAIRLDRQLEDPYYYIGKYYTKVLESWDATGEVPESPVGYYECEIIHYYLQCIGKGTKYLQEIFPKIVTLWLDFALIGQQSEEHNEKLNMIQQEIASAIEVLPKYYWFAVFSQLLSRLPSTKGKTTELIIRVCAVLLQYYPQQSIWAIFAQSNSEDKAVRANIAKKIITRFVKSECKLTRYESNRVIFSAASKFLQTFYKMAKVNKNKNVAECSLENDFGFDHTVLPAPVVVPTKENFDILSSTCPLEAGNDSITIVRFDDYVKVMPSLQRPRRIKMTGSDGKHYLILFKLNDDLRKDAKLMELTGMIHHLLSNNYESKKRKLQIKTFAVVPLNELYGIIEWVPHHATVRSIIDQKYLRRDSLNTIRKKWEQMTTLPQKIAHFKYLTNYFEPVLYKWFIEFFPTPDSWYNSRNSFARSSAVMSMVGFVLGIGDRHFENILISETNGSVLHVDFDCLFEKGTTLKVPERVPFRLTNNMVDACGIVGVEGTFRKSSEVTMQLLRNNEPILMNILEAFIHDPIMDWKSSRLGSPASTLAKIRDKLRGILEKEALPMSISGQVDYLIRQATSAELLCQMYIGWMPFW</sequence>
<comment type="catalytic activity">
    <reaction evidence="7">
        <text>L-threonyl-[protein] + ATP = O-phospho-L-threonyl-[protein] + ADP + H(+)</text>
        <dbReference type="Rhea" id="RHEA:46608"/>
        <dbReference type="Rhea" id="RHEA-COMP:11060"/>
        <dbReference type="Rhea" id="RHEA-COMP:11605"/>
        <dbReference type="ChEBI" id="CHEBI:15378"/>
        <dbReference type="ChEBI" id="CHEBI:30013"/>
        <dbReference type="ChEBI" id="CHEBI:30616"/>
        <dbReference type="ChEBI" id="CHEBI:61977"/>
        <dbReference type="ChEBI" id="CHEBI:456216"/>
        <dbReference type="EC" id="2.7.11.1"/>
    </reaction>
</comment>
<dbReference type="Pfam" id="PF02260">
    <property type="entry name" value="FATC"/>
    <property type="match status" value="1"/>
</dbReference>
<dbReference type="RefSeq" id="XP_064851266.1">
    <property type="nucleotide sequence ID" value="XM_064995194.1"/>
</dbReference>
<keyword evidence="4" id="KW-0547">Nucleotide-binding</keyword>
<reference evidence="12 13" key="1">
    <citation type="journal article" date="2023" name="Elife">
        <title>Identification of key yeast species and microbe-microbe interactions impacting larval growth of Drosophila in the wild.</title>
        <authorList>
            <person name="Mure A."/>
            <person name="Sugiura Y."/>
            <person name="Maeda R."/>
            <person name="Honda K."/>
            <person name="Sakurai N."/>
            <person name="Takahashi Y."/>
            <person name="Watada M."/>
            <person name="Katoh T."/>
            <person name="Gotoh A."/>
            <person name="Gotoh Y."/>
            <person name="Taniguchi I."/>
            <person name="Nakamura K."/>
            <person name="Hayashi T."/>
            <person name="Katayama T."/>
            <person name="Uemura T."/>
            <person name="Hattori Y."/>
        </authorList>
    </citation>
    <scope>NUCLEOTIDE SEQUENCE [LARGE SCALE GENOMIC DNA]</scope>
    <source>
        <strain evidence="12 13">SC-9</strain>
    </source>
</reference>
<dbReference type="PROSITE" id="PS00916">
    <property type="entry name" value="PI3_4_KINASE_2"/>
    <property type="match status" value="1"/>
</dbReference>
<dbReference type="Gene3D" id="1.10.1070.11">
    <property type="entry name" value="Phosphatidylinositol 3-/4-kinase, catalytic domain"/>
    <property type="match status" value="1"/>
</dbReference>
<dbReference type="InterPro" id="IPR057564">
    <property type="entry name" value="HEAT_ATR"/>
</dbReference>
<dbReference type="SMART" id="SM01343">
    <property type="entry name" value="FATC"/>
    <property type="match status" value="1"/>
</dbReference>
<evidence type="ECO:0000256" key="1">
    <source>
        <dbReference type="ARBA" id="ARBA00012513"/>
    </source>
</evidence>
<dbReference type="InterPro" id="IPR014009">
    <property type="entry name" value="PIK_FAT"/>
</dbReference>
<feature type="domain" description="PI3K/PI4K catalytic" evidence="9">
    <location>
        <begin position="2058"/>
        <end position="2366"/>
    </location>
</feature>
<dbReference type="GO" id="GO:0000723">
    <property type="term" value="P:telomere maintenance"/>
    <property type="evidence" value="ECO:0007669"/>
    <property type="project" value="TreeGrafter"/>
</dbReference>
<dbReference type="InterPro" id="IPR011009">
    <property type="entry name" value="Kinase-like_dom_sf"/>
</dbReference>
<dbReference type="InterPro" id="IPR018936">
    <property type="entry name" value="PI3/4_kinase_CS"/>
</dbReference>
<dbReference type="Gene3D" id="3.30.1010.10">
    <property type="entry name" value="Phosphatidylinositol 3-kinase Catalytic Subunit, Chain A, domain 4"/>
    <property type="match status" value="1"/>
</dbReference>
<dbReference type="GO" id="GO:0005524">
    <property type="term" value="F:ATP binding"/>
    <property type="evidence" value="ECO:0007669"/>
    <property type="project" value="UniProtKB-KW"/>
</dbReference>
<dbReference type="SUPFAM" id="SSF56112">
    <property type="entry name" value="Protein kinase-like (PK-like)"/>
    <property type="match status" value="1"/>
</dbReference>
<evidence type="ECO:0000256" key="4">
    <source>
        <dbReference type="ARBA" id="ARBA00022741"/>
    </source>
</evidence>
<dbReference type="PROSITE" id="PS51189">
    <property type="entry name" value="FAT"/>
    <property type="match status" value="1"/>
</dbReference>
<dbReference type="Pfam" id="PF25030">
    <property type="entry name" value="M-HEAT_ATR"/>
    <property type="match status" value="1"/>
</dbReference>
<dbReference type="EMBL" id="BTFZ01000002">
    <property type="protein sequence ID" value="GMM34266.1"/>
    <property type="molecule type" value="Genomic_DNA"/>
</dbReference>
<keyword evidence="3" id="KW-0808">Transferase</keyword>
<evidence type="ECO:0000256" key="5">
    <source>
        <dbReference type="ARBA" id="ARBA00022777"/>
    </source>
</evidence>
<evidence type="ECO:0000259" key="11">
    <source>
        <dbReference type="PROSITE" id="PS51190"/>
    </source>
</evidence>
<dbReference type="InterPro" id="IPR012993">
    <property type="entry name" value="UME"/>
</dbReference>
<dbReference type="InterPro" id="IPR058681">
    <property type="entry name" value="HEAT_MEC1_N"/>
</dbReference>
<evidence type="ECO:0000256" key="2">
    <source>
        <dbReference type="ARBA" id="ARBA00022527"/>
    </source>
</evidence>
<comment type="catalytic activity">
    <reaction evidence="8">
        <text>L-seryl-[protein] + ATP = O-phospho-L-seryl-[protein] + ADP + H(+)</text>
        <dbReference type="Rhea" id="RHEA:17989"/>
        <dbReference type="Rhea" id="RHEA-COMP:9863"/>
        <dbReference type="Rhea" id="RHEA-COMP:11604"/>
        <dbReference type="ChEBI" id="CHEBI:15378"/>
        <dbReference type="ChEBI" id="CHEBI:29999"/>
        <dbReference type="ChEBI" id="CHEBI:30616"/>
        <dbReference type="ChEBI" id="CHEBI:83421"/>
        <dbReference type="ChEBI" id="CHEBI:456216"/>
        <dbReference type="EC" id="2.7.11.1"/>
    </reaction>
</comment>
<evidence type="ECO:0000259" key="10">
    <source>
        <dbReference type="PROSITE" id="PS51189"/>
    </source>
</evidence>
<keyword evidence="2" id="KW-0723">Serine/threonine-protein kinase</keyword>
<gene>
    <name evidence="12" type="ORF">DASC09_015910</name>
</gene>
<proteinExistence type="predicted"/>
<dbReference type="InterPro" id="IPR056802">
    <property type="entry name" value="ATR-like_M-HEAT"/>
</dbReference>
<feature type="domain" description="FAT" evidence="10">
    <location>
        <begin position="1398"/>
        <end position="1953"/>
    </location>
</feature>
<feature type="domain" description="FATC" evidence="11">
    <location>
        <begin position="2350"/>
        <end position="2382"/>
    </location>
</feature>
<evidence type="ECO:0000313" key="13">
    <source>
        <dbReference type="Proteomes" id="UP001360560"/>
    </source>
</evidence>
<dbReference type="GO" id="GO:0004674">
    <property type="term" value="F:protein serine/threonine kinase activity"/>
    <property type="evidence" value="ECO:0007669"/>
    <property type="project" value="UniProtKB-KW"/>
</dbReference>
<keyword evidence="13" id="KW-1185">Reference proteome</keyword>
<dbReference type="PANTHER" id="PTHR11139:SF125">
    <property type="entry name" value="SERINE_THREONINE-PROTEIN KINASE MEC1"/>
    <property type="match status" value="1"/>
</dbReference>
<evidence type="ECO:0000256" key="6">
    <source>
        <dbReference type="ARBA" id="ARBA00022840"/>
    </source>
</evidence>
<dbReference type="InterPro" id="IPR000403">
    <property type="entry name" value="PI3/4_kinase_cat_dom"/>
</dbReference>
<dbReference type="SMART" id="SM00802">
    <property type="entry name" value="UME"/>
    <property type="match status" value="1"/>
</dbReference>
<dbReference type="InterPro" id="IPR003152">
    <property type="entry name" value="FATC_dom"/>
</dbReference>
<dbReference type="Pfam" id="PF08064">
    <property type="entry name" value="UME"/>
    <property type="match status" value="1"/>
</dbReference>
<keyword evidence="6" id="KW-0067">ATP-binding</keyword>
<evidence type="ECO:0000259" key="9">
    <source>
        <dbReference type="PROSITE" id="PS50290"/>
    </source>
</evidence>
<dbReference type="InterPro" id="IPR050517">
    <property type="entry name" value="DDR_Repair_Kinase"/>
</dbReference>
<dbReference type="EC" id="2.7.11.1" evidence="1"/>
<name>A0AAV5QHV2_9ASCO</name>
<dbReference type="Pfam" id="PF00454">
    <property type="entry name" value="PI3_PI4_kinase"/>
    <property type="match status" value="1"/>
</dbReference>
<dbReference type="GeneID" id="90072245"/>
<dbReference type="PROSITE" id="PS51190">
    <property type="entry name" value="FATC"/>
    <property type="match status" value="1"/>
</dbReference>
<dbReference type="GO" id="GO:0005634">
    <property type="term" value="C:nucleus"/>
    <property type="evidence" value="ECO:0007669"/>
    <property type="project" value="TreeGrafter"/>
</dbReference>
<dbReference type="SMART" id="SM00146">
    <property type="entry name" value="PI3Kc"/>
    <property type="match status" value="1"/>
</dbReference>
<evidence type="ECO:0000256" key="3">
    <source>
        <dbReference type="ARBA" id="ARBA00022679"/>
    </source>
</evidence>
<evidence type="ECO:0000256" key="8">
    <source>
        <dbReference type="ARBA" id="ARBA00048679"/>
    </source>
</evidence>
<protein>
    <recommendedName>
        <fullName evidence="1">non-specific serine/threonine protein kinase</fullName>
        <ecNumber evidence="1">2.7.11.1</ecNumber>
    </recommendedName>
</protein>
<dbReference type="CDD" id="cd00892">
    <property type="entry name" value="PIKKc_ATR"/>
    <property type="match status" value="1"/>
</dbReference>